<organism evidence="3 4">
    <name type="scientific">Mariniflexile gromovii</name>
    <dbReference type="NCBI Taxonomy" id="362523"/>
    <lineage>
        <taxon>Bacteria</taxon>
        <taxon>Pseudomonadati</taxon>
        <taxon>Bacteroidota</taxon>
        <taxon>Flavobacteriia</taxon>
        <taxon>Flavobacteriales</taxon>
        <taxon>Flavobacteriaceae</taxon>
        <taxon>Mariniflexile</taxon>
    </lineage>
</organism>
<dbReference type="Gene3D" id="3.30.420.280">
    <property type="match status" value="1"/>
</dbReference>
<evidence type="ECO:0000313" key="4">
    <source>
        <dbReference type="Proteomes" id="UP000670776"/>
    </source>
</evidence>
<sequence>MKLTAAFNKIAKIKARTRIIQGAGGSSKTYSILQYLIILCTKSKKPLTISIVSESFPHLRRGAAKDLIDILIENDLYDEKSHNKTNNSYKLNGCTIEWFGVEDGGKLRGARRDILFVNEANNINREAFTQLSIRTKQFIFLDYNPSHLSWIREYIKEDKSNFVKLTYLDNEYLSKNVIQEYKDAIIKAESGSSYWKNFVAVYVYGEEGQVDGTIYSYNLIEDIPDDCKYIGAGLDFGFNDPNALVKVYQKGLKDLIIDESLYKSGLLNNQIVNHIKSDDELKQNIIVCDSARPEIIAELRNKTIPAKAVKKGAGSILDGISILQEFNLYVTKRSENLIFELNNYTWEKDNNGEKLNTPIDKHNHLLDAVRYFAMDRLSTKNNNYNTLKWVS</sequence>
<dbReference type="EMBL" id="JAGJCB010000014">
    <property type="protein sequence ID" value="MBP0904844.1"/>
    <property type="molecule type" value="Genomic_DNA"/>
</dbReference>
<feature type="domain" description="Phage terminase large subunit N-terminal" evidence="1">
    <location>
        <begin position="15"/>
        <end position="183"/>
    </location>
</feature>
<proteinExistence type="predicted"/>
<dbReference type="PANTHER" id="PTHR39184">
    <property type="match status" value="1"/>
</dbReference>
<feature type="domain" description="Phage terminase large subunit C-terminal" evidence="2">
    <location>
        <begin position="235"/>
        <end position="371"/>
    </location>
</feature>
<keyword evidence="4" id="KW-1185">Reference proteome</keyword>
<dbReference type="InterPro" id="IPR052380">
    <property type="entry name" value="Viral_DNA_packaging_terminase"/>
</dbReference>
<dbReference type="InterPro" id="IPR035413">
    <property type="entry name" value="Terminase_L_C"/>
</dbReference>
<dbReference type="Gene3D" id="3.40.50.300">
    <property type="entry name" value="P-loop containing nucleotide triphosphate hydrolases"/>
    <property type="match status" value="1"/>
</dbReference>
<dbReference type="RefSeq" id="WP_209655736.1">
    <property type="nucleotide sequence ID" value="NZ_JAGJCB010000014.1"/>
</dbReference>
<protein>
    <submittedName>
        <fullName evidence="3">Terminase large subunit</fullName>
    </submittedName>
</protein>
<dbReference type="InterPro" id="IPR027417">
    <property type="entry name" value="P-loop_NTPase"/>
</dbReference>
<evidence type="ECO:0000313" key="3">
    <source>
        <dbReference type="EMBL" id="MBP0904844.1"/>
    </source>
</evidence>
<dbReference type="Pfam" id="PF04466">
    <property type="entry name" value="Terminase_3"/>
    <property type="match status" value="1"/>
</dbReference>
<dbReference type="InterPro" id="IPR035412">
    <property type="entry name" value="Terminase_L_N"/>
</dbReference>
<reference evidence="3 4" key="1">
    <citation type="submission" date="2021-04" db="EMBL/GenBank/DDBJ databases">
        <title>Mariniflexile gromovii gen. nov., sp. nov., a gliding bacterium isolated from the sea urchin Strongylocentrotus intermedius.</title>
        <authorList>
            <person name="Ko S."/>
            <person name="Le V."/>
            <person name="Ahn C.-Y."/>
            <person name="Oh H.-M."/>
        </authorList>
    </citation>
    <scope>NUCLEOTIDE SEQUENCE [LARGE SCALE GENOMIC DNA]</scope>
    <source>
        <strain evidence="3 4">KCTC 12570</strain>
    </source>
</reference>
<dbReference type="Proteomes" id="UP000670776">
    <property type="component" value="Unassembled WGS sequence"/>
</dbReference>
<evidence type="ECO:0000259" key="1">
    <source>
        <dbReference type="Pfam" id="PF04466"/>
    </source>
</evidence>
<dbReference type="PANTHER" id="PTHR39184:SF1">
    <property type="entry name" value="PBSX PHAGE TERMINASE LARGE SUBUNIT"/>
    <property type="match status" value="1"/>
</dbReference>
<evidence type="ECO:0000259" key="2">
    <source>
        <dbReference type="Pfam" id="PF17288"/>
    </source>
</evidence>
<accession>A0ABS4BW77</accession>
<name>A0ABS4BW77_9FLAO</name>
<dbReference type="Pfam" id="PF17288">
    <property type="entry name" value="Terminase_3C"/>
    <property type="match status" value="1"/>
</dbReference>
<gene>
    <name evidence="3" type="ORF">J8H85_13465</name>
</gene>
<comment type="caution">
    <text evidence="3">The sequence shown here is derived from an EMBL/GenBank/DDBJ whole genome shotgun (WGS) entry which is preliminary data.</text>
</comment>